<dbReference type="AlphaFoldDB" id="A0A3M7RDB3"/>
<dbReference type="SUPFAM" id="SSF52058">
    <property type="entry name" value="L domain-like"/>
    <property type="match status" value="1"/>
</dbReference>
<evidence type="ECO:0000256" key="5">
    <source>
        <dbReference type="SAM" id="MobiDB-lite"/>
    </source>
</evidence>
<keyword evidence="4" id="KW-0677">Repeat</keyword>
<dbReference type="GO" id="GO:0005634">
    <property type="term" value="C:nucleus"/>
    <property type="evidence" value="ECO:0007669"/>
    <property type="project" value="TreeGrafter"/>
</dbReference>
<dbReference type="OrthoDB" id="1687175at2759"/>
<dbReference type="SMART" id="SM00369">
    <property type="entry name" value="LRR_TYP"/>
    <property type="match status" value="3"/>
</dbReference>
<sequence>NLFSYYNDQGWITAFKSENQKYFDAVLTNKRLEQYEKEESNREKAIPQRRILKKFDFLDSSDTESPKNPYLLDGFFLLQLFCIEDPLNLSVADISGKNLNQIKEDDMALFENLVDINANENCLNFESFRHFTNVQKLALACNNIKTIRVKHEDFLNLLSLDLSFNNLTPIDVAHLGILKNLKCLKLTGNNLTFLPDTFSKLYVFTKENKKIVSEKFQSLEELFLDHNQLKEEDSFDVLSVLKKLKRLYLNQNNITSIPNLKIYRKNHVYQEFNKSYHKRKTASEESSKKLQSNQKNFSRVQIKRVHC</sequence>
<proteinExistence type="predicted"/>
<organism evidence="6 7">
    <name type="scientific">Brachionus plicatilis</name>
    <name type="common">Marine rotifer</name>
    <name type="synonym">Brachionus muelleri</name>
    <dbReference type="NCBI Taxonomy" id="10195"/>
    <lineage>
        <taxon>Eukaryota</taxon>
        <taxon>Metazoa</taxon>
        <taxon>Spiralia</taxon>
        <taxon>Gnathifera</taxon>
        <taxon>Rotifera</taxon>
        <taxon>Eurotatoria</taxon>
        <taxon>Monogononta</taxon>
        <taxon>Pseudotrocha</taxon>
        <taxon>Ploima</taxon>
        <taxon>Brachionidae</taxon>
        <taxon>Brachionus</taxon>
    </lineage>
</organism>
<dbReference type="InterPro" id="IPR032675">
    <property type="entry name" value="LRR_dom_sf"/>
</dbReference>
<name>A0A3M7RDB3_BRAPC</name>
<dbReference type="Gene3D" id="3.80.10.10">
    <property type="entry name" value="Ribonuclease Inhibitor"/>
    <property type="match status" value="1"/>
</dbReference>
<evidence type="ECO:0000256" key="4">
    <source>
        <dbReference type="ARBA" id="ARBA00022737"/>
    </source>
</evidence>
<evidence type="ECO:0000256" key="2">
    <source>
        <dbReference type="ARBA" id="ARBA00022490"/>
    </source>
</evidence>
<comment type="subcellular location">
    <subcellularLocation>
        <location evidence="1">Cytoplasm</location>
    </subcellularLocation>
</comment>
<feature type="non-terminal residue" evidence="6">
    <location>
        <position position="1"/>
    </location>
</feature>
<accession>A0A3M7RDB3</accession>
<evidence type="ECO:0000313" key="6">
    <source>
        <dbReference type="EMBL" id="RNA21461.1"/>
    </source>
</evidence>
<dbReference type="PROSITE" id="PS51450">
    <property type="entry name" value="LRR"/>
    <property type="match status" value="2"/>
</dbReference>
<evidence type="ECO:0000256" key="3">
    <source>
        <dbReference type="ARBA" id="ARBA00022614"/>
    </source>
</evidence>
<gene>
    <name evidence="6" type="ORF">BpHYR1_000956</name>
</gene>
<dbReference type="InterPro" id="IPR001611">
    <property type="entry name" value="Leu-rich_rpt"/>
</dbReference>
<evidence type="ECO:0000256" key="1">
    <source>
        <dbReference type="ARBA" id="ARBA00004496"/>
    </source>
</evidence>
<protein>
    <submittedName>
        <fullName evidence="6">X-ray radiation resistance-associated 1</fullName>
    </submittedName>
</protein>
<feature type="region of interest" description="Disordered" evidence="5">
    <location>
        <begin position="279"/>
        <end position="307"/>
    </location>
</feature>
<dbReference type="PANTHER" id="PTHR22710">
    <property type="entry name" value="X-RAY RADIATION RESISTANCE ASSOCIATED PROTEIN 1 XRRA1"/>
    <property type="match status" value="1"/>
</dbReference>
<dbReference type="InterPro" id="IPR003591">
    <property type="entry name" value="Leu-rich_rpt_typical-subtyp"/>
</dbReference>
<dbReference type="Proteomes" id="UP000276133">
    <property type="component" value="Unassembled WGS sequence"/>
</dbReference>
<dbReference type="GO" id="GO:0005737">
    <property type="term" value="C:cytoplasm"/>
    <property type="evidence" value="ECO:0007669"/>
    <property type="project" value="UniProtKB-SubCell"/>
</dbReference>
<keyword evidence="2" id="KW-0963">Cytoplasm</keyword>
<reference evidence="6 7" key="1">
    <citation type="journal article" date="2018" name="Sci. Rep.">
        <title>Genomic signatures of local adaptation to the degree of environmental predictability in rotifers.</title>
        <authorList>
            <person name="Franch-Gras L."/>
            <person name="Hahn C."/>
            <person name="Garcia-Roger E.M."/>
            <person name="Carmona M.J."/>
            <person name="Serra M."/>
            <person name="Gomez A."/>
        </authorList>
    </citation>
    <scope>NUCLEOTIDE SEQUENCE [LARGE SCALE GENOMIC DNA]</scope>
    <source>
        <strain evidence="6">HYR1</strain>
    </source>
</reference>
<dbReference type="InterPro" id="IPR025875">
    <property type="entry name" value="Leu-rich_rpt_4"/>
</dbReference>
<dbReference type="Pfam" id="PF00560">
    <property type="entry name" value="LRR_1"/>
    <property type="match status" value="1"/>
</dbReference>
<comment type="caution">
    <text evidence="6">The sequence shown here is derived from an EMBL/GenBank/DDBJ whole genome shotgun (WGS) entry which is preliminary data.</text>
</comment>
<dbReference type="PANTHER" id="PTHR22710:SF2">
    <property type="entry name" value="X-RAY RADIATION RESISTANCE-ASSOCIATED PROTEIN 1"/>
    <property type="match status" value="1"/>
</dbReference>
<dbReference type="EMBL" id="REGN01003661">
    <property type="protein sequence ID" value="RNA21461.1"/>
    <property type="molecule type" value="Genomic_DNA"/>
</dbReference>
<keyword evidence="3" id="KW-0433">Leucine-rich repeat</keyword>
<feature type="compositionally biased region" description="Polar residues" evidence="5">
    <location>
        <begin position="289"/>
        <end position="299"/>
    </location>
</feature>
<dbReference type="Pfam" id="PF12799">
    <property type="entry name" value="LRR_4"/>
    <property type="match status" value="1"/>
</dbReference>
<evidence type="ECO:0000313" key="7">
    <source>
        <dbReference type="Proteomes" id="UP000276133"/>
    </source>
</evidence>
<dbReference type="STRING" id="10195.A0A3M7RDB3"/>
<keyword evidence="7" id="KW-1185">Reference proteome</keyword>